<dbReference type="RefSeq" id="WP_145082668.1">
    <property type="nucleotide sequence ID" value="NZ_JAYFNS010000003.1"/>
</dbReference>
<gene>
    <name evidence="10" type="ORF">LY60_01911</name>
</gene>
<dbReference type="GO" id="GO:0005524">
    <property type="term" value="F:ATP binding"/>
    <property type="evidence" value="ECO:0007669"/>
    <property type="project" value="UniProtKB-KW"/>
</dbReference>
<name>A0A562JBU1_9FIRM</name>
<keyword evidence="11" id="KW-1185">Reference proteome</keyword>
<dbReference type="InterPro" id="IPR050095">
    <property type="entry name" value="ECF_ABC_transporter_ATP-bd"/>
</dbReference>
<dbReference type="InterPro" id="IPR015856">
    <property type="entry name" value="ABC_transpr_CbiO/EcfA_su"/>
</dbReference>
<dbReference type="InterPro" id="IPR003593">
    <property type="entry name" value="AAA+_ATPase"/>
</dbReference>
<evidence type="ECO:0000313" key="11">
    <source>
        <dbReference type="Proteomes" id="UP000315343"/>
    </source>
</evidence>
<evidence type="ECO:0000256" key="1">
    <source>
        <dbReference type="ARBA" id="ARBA00004202"/>
    </source>
</evidence>
<dbReference type="CDD" id="cd03225">
    <property type="entry name" value="ABC_cobalt_CbiO_domain1"/>
    <property type="match status" value="1"/>
</dbReference>
<evidence type="ECO:0000313" key="10">
    <source>
        <dbReference type="EMBL" id="TWH80649.1"/>
    </source>
</evidence>
<evidence type="ECO:0000256" key="5">
    <source>
        <dbReference type="ARBA" id="ARBA00022741"/>
    </source>
</evidence>
<dbReference type="InterPro" id="IPR003439">
    <property type="entry name" value="ABC_transporter-like_ATP-bd"/>
</dbReference>
<dbReference type="Gene3D" id="3.40.50.300">
    <property type="entry name" value="P-loop containing nucleotide triphosphate hydrolases"/>
    <property type="match status" value="1"/>
</dbReference>
<keyword evidence="6 10" id="KW-0067">ATP-binding</keyword>
<keyword evidence="4" id="KW-1003">Cell membrane</keyword>
<dbReference type="SMART" id="SM00382">
    <property type="entry name" value="AAA"/>
    <property type="match status" value="1"/>
</dbReference>
<evidence type="ECO:0000256" key="8">
    <source>
        <dbReference type="ARBA" id="ARBA00023136"/>
    </source>
</evidence>
<dbReference type="InterPro" id="IPR027417">
    <property type="entry name" value="P-loop_NTPase"/>
</dbReference>
<proteinExistence type="inferred from homology"/>
<comment type="subcellular location">
    <subcellularLocation>
        <location evidence="1">Cell membrane</location>
        <topology evidence="1">Peripheral membrane protein</topology>
    </subcellularLocation>
</comment>
<dbReference type="PANTHER" id="PTHR43553">
    <property type="entry name" value="HEAVY METAL TRANSPORTER"/>
    <property type="match status" value="1"/>
</dbReference>
<dbReference type="AlphaFoldDB" id="A0A562JBU1"/>
<dbReference type="SUPFAM" id="SSF52540">
    <property type="entry name" value="P-loop containing nucleoside triphosphate hydrolases"/>
    <property type="match status" value="1"/>
</dbReference>
<protein>
    <submittedName>
        <fullName evidence="10">Cobalt/nickel transport system ATP-binding protein</fullName>
    </submittedName>
</protein>
<keyword evidence="5" id="KW-0547">Nucleotide-binding</keyword>
<keyword evidence="7" id="KW-1278">Translocase</keyword>
<evidence type="ECO:0000256" key="2">
    <source>
        <dbReference type="ARBA" id="ARBA00005417"/>
    </source>
</evidence>
<evidence type="ECO:0000256" key="7">
    <source>
        <dbReference type="ARBA" id="ARBA00022967"/>
    </source>
</evidence>
<dbReference type="PANTHER" id="PTHR43553:SF24">
    <property type="entry name" value="ENERGY-COUPLING FACTOR TRANSPORTER ATP-BINDING PROTEIN ECFA1"/>
    <property type="match status" value="1"/>
</dbReference>
<keyword evidence="8" id="KW-0472">Membrane</keyword>
<dbReference type="EMBL" id="VLKH01000004">
    <property type="protein sequence ID" value="TWH80649.1"/>
    <property type="molecule type" value="Genomic_DNA"/>
</dbReference>
<dbReference type="FunFam" id="3.40.50.300:FF:000224">
    <property type="entry name" value="Energy-coupling factor transporter ATP-binding protein EcfA"/>
    <property type="match status" value="1"/>
</dbReference>
<evidence type="ECO:0000256" key="3">
    <source>
        <dbReference type="ARBA" id="ARBA00022448"/>
    </source>
</evidence>
<accession>A0A562JBU1</accession>
<dbReference type="GO" id="GO:0042626">
    <property type="term" value="F:ATPase-coupled transmembrane transporter activity"/>
    <property type="evidence" value="ECO:0007669"/>
    <property type="project" value="TreeGrafter"/>
</dbReference>
<comment type="caution">
    <text evidence="10">The sequence shown here is derived from an EMBL/GenBank/DDBJ whole genome shotgun (WGS) entry which is preliminary data.</text>
</comment>
<sequence length="254" mass="28336">MSHHNVIIDNVCYSYPDGKKALNGVNFEIYHGESVAVVGSNGAGKSTLLLSMVGILFPDSGEIRIGNVPLDKKTLPSIRQRIGFTFQNPDHQLFSTTVYDDVAFGPRNYKLSENEVKKRVERALEIVGASHLSDRQTYKLSGGEKRSVSIACVLSMEPDILLMDEPSSNLDPKSRRRLINILKEFKHTKIIATHDLDMVLDVCERTIVIGEGRVLADGKSDEILRNEELLDRCGLEKPFVLQGCPVCSKYKQMT</sequence>
<dbReference type="Proteomes" id="UP000315343">
    <property type="component" value="Unassembled WGS sequence"/>
</dbReference>
<dbReference type="GO" id="GO:0043190">
    <property type="term" value="C:ATP-binding cassette (ABC) transporter complex"/>
    <property type="evidence" value="ECO:0007669"/>
    <property type="project" value="TreeGrafter"/>
</dbReference>
<dbReference type="OrthoDB" id="9784332at2"/>
<evidence type="ECO:0000256" key="6">
    <source>
        <dbReference type="ARBA" id="ARBA00022840"/>
    </source>
</evidence>
<reference evidence="10 11" key="1">
    <citation type="submission" date="2019-07" db="EMBL/GenBank/DDBJ databases">
        <title>Genomic Encyclopedia of Type Strains, Phase I: the one thousand microbial genomes (KMG-I) project.</title>
        <authorList>
            <person name="Kyrpides N."/>
        </authorList>
    </citation>
    <scope>NUCLEOTIDE SEQUENCE [LARGE SCALE GENOMIC DNA]</scope>
    <source>
        <strain evidence="10 11">DSM 13558</strain>
    </source>
</reference>
<feature type="domain" description="ABC transporter" evidence="9">
    <location>
        <begin position="6"/>
        <end position="236"/>
    </location>
</feature>
<comment type="similarity">
    <text evidence="2">Belongs to the ABC transporter superfamily.</text>
</comment>
<dbReference type="GO" id="GO:0016887">
    <property type="term" value="F:ATP hydrolysis activity"/>
    <property type="evidence" value="ECO:0007669"/>
    <property type="project" value="InterPro"/>
</dbReference>
<evidence type="ECO:0000256" key="4">
    <source>
        <dbReference type="ARBA" id="ARBA00022475"/>
    </source>
</evidence>
<keyword evidence="3" id="KW-0813">Transport</keyword>
<dbReference type="PROSITE" id="PS50893">
    <property type="entry name" value="ABC_TRANSPORTER_2"/>
    <property type="match status" value="1"/>
</dbReference>
<dbReference type="Pfam" id="PF00005">
    <property type="entry name" value="ABC_tran"/>
    <property type="match status" value="1"/>
</dbReference>
<organism evidence="10 11">
    <name type="scientific">Sedimentibacter saalensis</name>
    <dbReference type="NCBI Taxonomy" id="130788"/>
    <lineage>
        <taxon>Bacteria</taxon>
        <taxon>Bacillati</taxon>
        <taxon>Bacillota</taxon>
        <taxon>Tissierellia</taxon>
        <taxon>Sedimentibacter</taxon>
    </lineage>
</organism>
<evidence type="ECO:0000259" key="9">
    <source>
        <dbReference type="PROSITE" id="PS50893"/>
    </source>
</evidence>